<organism evidence="2 3">
    <name type="scientific">Emergomyces pasteurianus Ep9510</name>
    <dbReference type="NCBI Taxonomy" id="1447872"/>
    <lineage>
        <taxon>Eukaryota</taxon>
        <taxon>Fungi</taxon>
        <taxon>Dikarya</taxon>
        <taxon>Ascomycota</taxon>
        <taxon>Pezizomycotina</taxon>
        <taxon>Eurotiomycetes</taxon>
        <taxon>Eurotiomycetidae</taxon>
        <taxon>Onygenales</taxon>
        <taxon>Ajellomycetaceae</taxon>
        <taxon>Emergomyces</taxon>
    </lineage>
</organism>
<gene>
    <name evidence="2" type="ORF">AJ78_08544</name>
</gene>
<accession>A0A1J9Q3F3</accession>
<dbReference type="AlphaFoldDB" id="A0A1J9Q3F3"/>
<reference evidence="2 3" key="1">
    <citation type="submission" date="2015-07" db="EMBL/GenBank/DDBJ databases">
        <title>Emmonsia species relationships and genome sequence.</title>
        <authorList>
            <consortium name="The Broad Institute Genomics Platform"/>
            <person name="Cuomo C.A."/>
            <person name="Munoz J.F."/>
            <person name="Imamovic A."/>
            <person name="Priest M.E."/>
            <person name="Young S."/>
            <person name="Clay O.K."/>
            <person name="McEwen J.G."/>
        </authorList>
    </citation>
    <scope>NUCLEOTIDE SEQUENCE [LARGE SCALE GENOMIC DNA]</scope>
    <source>
        <strain evidence="2 3">UAMH 9510</strain>
    </source>
</reference>
<protein>
    <submittedName>
        <fullName evidence="2">Uncharacterized protein</fullName>
    </submittedName>
</protein>
<evidence type="ECO:0000313" key="2">
    <source>
        <dbReference type="EMBL" id="OJD10452.1"/>
    </source>
</evidence>
<keyword evidence="3" id="KW-1185">Reference proteome</keyword>
<feature type="compositionally biased region" description="Polar residues" evidence="1">
    <location>
        <begin position="103"/>
        <end position="130"/>
    </location>
</feature>
<evidence type="ECO:0000256" key="1">
    <source>
        <dbReference type="SAM" id="MobiDB-lite"/>
    </source>
</evidence>
<dbReference type="EMBL" id="LGRN01000788">
    <property type="protein sequence ID" value="OJD10452.1"/>
    <property type="molecule type" value="Genomic_DNA"/>
</dbReference>
<comment type="caution">
    <text evidence="2">The sequence shown here is derived from an EMBL/GenBank/DDBJ whole genome shotgun (WGS) entry which is preliminary data.</text>
</comment>
<evidence type="ECO:0000313" key="3">
    <source>
        <dbReference type="Proteomes" id="UP000182235"/>
    </source>
</evidence>
<name>A0A1J9Q3F3_9EURO</name>
<feature type="compositionally biased region" description="Polar residues" evidence="1">
    <location>
        <begin position="77"/>
        <end position="95"/>
    </location>
</feature>
<proteinExistence type="predicted"/>
<sequence>MQIIHYVAANLPKISGLDAYGLAHNKKPLKILCLPADNLFHPVQLGGHVERGLFGNGLDSHDSGQPPPQESRRHHSGNQGKQLMGQKSQTANEDPSNPRVENWQMSPQPDRNNISPTPSNAGYNSTTSRQLGAPDQHDSNIKYQFRSLRPILPKPKRS</sequence>
<feature type="region of interest" description="Disordered" evidence="1">
    <location>
        <begin position="52"/>
        <end position="158"/>
    </location>
</feature>
<dbReference type="Proteomes" id="UP000182235">
    <property type="component" value="Unassembled WGS sequence"/>
</dbReference>